<protein>
    <submittedName>
        <fullName evidence="2">Uncharacterized protein</fullName>
    </submittedName>
</protein>
<evidence type="ECO:0000313" key="1">
    <source>
        <dbReference type="Proteomes" id="UP000046395"/>
    </source>
</evidence>
<proteinExistence type="predicted"/>
<dbReference type="Proteomes" id="UP000046395">
    <property type="component" value="Unassembled WGS sequence"/>
</dbReference>
<reference evidence="2" key="1">
    <citation type="submission" date="2019-12" db="UniProtKB">
        <authorList>
            <consortium name="WormBaseParasite"/>
        </authorList>
    </citation>
    <scope>IDENTIFICATION</scope>
</reference>
<dbReference type="AlphaFoldDB" id="A0A5S6QNN0"/>
<keyword evidence="1" id="KW-1185">Reference proteome</keyword>
<accession>A0A5S6QNN0</accession>
<organism evidence="1 2">
    <name type="scientific">Trichuris muris</name>
    <name type="common">Mouse whipworm</name>
    <dbReference type="NCBI Taxonomy" id="70415"/>
    <lineage>
        <taxon>Eukaryota</taxon>
        <taxon>Metazoa</taxon>
        <taxon>Ecdysozoa</taxon>
        <taxon>Nematoda</taxon>
        <taxon>Enoplea</taxon>
        <taxon>Dorylaimia</taxon>
        <taxon>Trichinellida</taxon>
        <taxon>Trichuridae</taxon>
        <taxon>Trichuris</taxon>
    </lineage>
</organism>
<evidence type="ECO:0000313" key="2">
    <source>
        <dbReference type="WBParaSite" id="TMUE_2000008764.1"/>
    </source>
</evidence>
<sequence length="119" mass="13594">MVVLDIPGKSSVDELNDFLDGLKDVQAMKCSTYSTVKNGKLTWQPIQEIIGDQKFHPHQDSKSLYCSIAFSCLRVEYRKYGTSHATKSFTVNQLAKLEVHGSKRQLNDHVFFKRETVKL</sequence>
<name>A0A5S6QNN0_TRIMR</name>
<dbReference type="WBParaSite" id="TMUE_2000008764.1">
    <property type="protein sequence ID" value="TMUE_2000008764.1"/>
    <property type="gene ID" value="WBGene00295095"/>
</dbReference>